<accession>A0A0R3E5L0</accession>
<organism evidence="1 2">
    <name type="scientific">Bradyrhizobium manausense</name>
    <dbReference type="NCBI Taxonomy" id="989370"/>
    <lineage>
        <taxon>Bacteria</taxon>
        <taxon>Pseudomonadati</taxon>
        <taxon>Pseudomonadota</taxon>
        <taxon>Alphaproteobacteria</taxon>
        <taxon>Hyphomicrobiales</taxon>
        <taxon>Nitrobacteraceae</taxon>
        <taxon>Bradyrhizobium</taxon>
    </lineage>
</organism>
<evidence type="ECO:0000313" key="2">
    <source>
        <dbReference type="Proteomes" id="UP000051936"/>
    </source>
</evidence>
<sequence length="75" mass="7754">MLNLEHTKPEIIELNDAELEAVVGGNWLGDAFRAIGGAIKDAVEWVGGFILGGLQGPGNLRSPFGPGSGPGQPPF</sequence>
<dbReference type="OrthoDB" id="8254259at2"/>
<comment type="caution">
    <text evidence="1">The sequence shown here is derived from an EMBL/GenBank/DDBJ whole genome shotgun (WGS) entry which is preliminary data.</text>
</comment>
<name>A0A0R3E5L0_9BRAD</name>
<protein>
    <submittedName>
        <fullName evidence="1">Uncharacterized protein</fullName>
    </submittedName>
</protein>
<dbReference type="EMBL" id="LJYG01000015">
    <property type="protein sequence ID" value="KRQ17360.1"/>
    <property type="molecule type" value="Genomic_DNA"/>
</dbReference>
<evidence type="ECO:0000313" key="1">
    <source>
        <dbReference type="EMBL" id="KRQ17360.1"/>
    </source>
</evidence>
<reference evidence="1 2" key="1">
    <citation type="submission" date="2015-09" db="EMBL/GenBank/DDBJ databases">
        <title>Draft Genome Sequence of Bradyrhizobium manausense Strain BR 3351T, a Novel Symbiotic Nitrogen-Fixing Alphaproteobacterium Isolated from Brazilian Amazon Rain Forest.</title>
        <authorList>
            <person name="De Araujo J.L."/>
            <person name="Zilli J.E."/>
        </authorList>
    </citation>
    <scope>NUCLEOTIDE SEQUENCE [LARGE SCALE GENOMIC DNA]</scope>
    <source>
        <strain evidence="1 2">BR3351</strain>
    </source>
</reference>
<proteinExistence type="predicted"/>
<keyword evidence="2" id="KW-1185">Reference proteome</keyword>
<dbReference type="Proteomes" id="UP000051936">
    <property type="component" value="Unassembled WGS sequence"/>
</dbReference>
<dbReference type="AlphaFoldDB" id="A0A0R3E5L0"/>
<dbReference type="RefSeq" id="WP_057741251.1">
    <property type="nucleotide sequence ID" value="NZ_LJYG01000015.1"/>
</dbReference>
<gene>
    <name evidence="1" type="ORF">AOQ71_02440</name>
</gene>